<keyword evidence="2" id="KW-1133">Transmembrane helix</keyword>
<feature type="transmembrane region" description="Helical" evidence="2">
    <location>
        <begin position="123"/>
        <end position="140"/>
    </location>
</feature>
<dbReference type="Proteomes" id="UP000632849">
    <property type="component" value="Unassembled WGS sequence"/>
</dbReference>
<dbReference type="EMBL" id="BNBE01000001">
    <property type="protein sequence ID" value="GHF94629.1"/>
    <property type="molecule type" value="Genomic_DNA"/>
</dbReference>
<keyword evidence="2" id="KW-0812">Transmembrane</keyword>
<feature type="transmembrane region" description="Helical" evidence="2">
    <location>
        <begin position="25"/>
        <end position="54"/>
    </location>
</feature>
<accession>A0A919BJM6</accession>
<feature type="domain" description="DUF7144" evidence="3">
    <location>
        <begin position="31"/>
        <end position="142"/>
    </location>
</feature>
<name>A0A919BJM6_STRFL</name>
<dbReference type="RefSeq" id="WP_150229413.1">
    <property type="nucleotide sequence ID" value="NZ_BNBE01000001.1"/>
</dbReference>
<feature type="transmembrane region" description="Helical" evidence="2">
    <location>
        <begin position="74"/>
        <end position="93"/>
    </location>
</feature>
<evidence type="ECO:0000256" key="2">
    <source>
        <dbReference type="SAM" id="Phobius"/>
    </source>
</evidence>
<evidence type="ECO:0000259" key="3">
    <source>
        <dbReference type="Pfam" id="PF23636"/>
    </source>
</evidence>
<evidence type="ECO:0000256" key="1">
    <source>
        <dbReference type="SAM" id="MobiDB-lite"/>
    </source>
</evidence>
<proteinExistence type="predicted"/>
<sequence length="154" mass="16756">MSQNSTPPRPEATPPRSHKSGSAEAWASGGTLFAGVLMLVTGIMDVFQGIAGIAEDDVYARVGDYVFKFNLTTWGWIHLILGIVVAIAGFGILKGAEWGRVAGICLASLNVLAQFLFLPYQPWWALFSMAISIFVIWALATDDEYGPTDRYGIR</sequence>
<keyword evidence="5" id="KW-1185">Reference proteome</keyword>
<protein>
    <recommendedName>
        <fullName evidence="3">DUF7144 domain-containing protein</fullName>
    </recommendedName>
</protein>
<dbReference type="GeneID" id="95660219"/>
<dbReference type="InterPro" id="IPR055568">
    <property type="entry name" value="DUF7144"/>
</dbReference>
<dbReference type="Pfam" id="PF23636">
    <property type="entry name" value="DUF7144"/>
    <property type="match status" value="1"/>
</dbReference>
<reference evidence="4" key="2">
    <citation type="submission" date="2020-09" db="EMBL/GenBank/DDBJ databases">
        <authorList>
            <person name="Sun Q."/>
            <person name="Ohkuma M."/>
        </authorList>
    </citation>
    <scope>NUCLEOTIDE SEQUENCE</scope>
    <source>
        <strain evidence="4">JCM 4122</strain>
    </source>
</reference>
<evidence type="ECO:0000313" key="5">
    <source>
        <dbReference type="Proteomes" id="UP000632849"/>
    </source>
</evidence>
<comment type="caution">
    <text evidence="4">The sequence shown here is derived from an EMBL/GenBank/DDBJ whole genome shotgun (WGS) entry which is preliminary data.</text>
</comment>
<reference evidence="4" key="1">
    <citation type="journal article" date="2014" name="Int. J. Syst. Evol. Microbiol.">
        <title>Complete genome sequence of Corynebacterium casei LMG S-19264T (=DSM 44701T), isolated from a smear-ripened cheese.</title>
        <authorList>
            <consortium name="US DOE Joint Genome Institute (JGI-PGF)"/>
            <person name="Walter F."/>
            <person name="Albersmeier A."/>
            <person name="Kalinowski J."/>
            <person name="Ruckert C."/>
        </authorList>
    </citation>
    <scope>NUCLEOTIDE SEQUENCE</scope>
    <source>
        <strain evidence="4">JCM 4122</strain>
    </source>
</reference>
<dbReference type="AlphaFoldDB" id="A0A919BJM6"/>
<feature type="region of interest" description="Disordered" evidence="1">
    <location>
        <begin position="1"/>
        <end position="23"/>
    </location>
</feature>
<feature type="transmembrane region" description="Helical" evidence="2">
    <location>
        <begin position="100"/>
        <end position="117"/>
    </location>
</feature>
<organism evidence="4 5">
    <name type="scientific">Streptomyces filamentosus</name>
    <name type="common">Streptomyces roseosporus</name>
    <dbReference type="NCBI Taxonomy" id="67294"/>
    <lineage>
        <taxon>Bacteria</taxon>
        <taxon>Bacillati</taxon>
        <taxon>Actinomycetota</taxon>
        <taxon>Actinomycetes</taxon>
        <taxon>Kitasatosporales</taxon>
        <taxon>Streptomycetaceae</taxon>
        <taxon>Streptomyces</taxon>
    </lineage>
</organism>
<keyword evidence="2" id="KW-0472">Membrane</keyword>
<evidence type="ECO:0000313" key="4">
    <source>
        <dbReference type="EMBL" id="GHF94629.1"/>
    </source>
</evidence>
<gene>
    <name evidence="4" type="ORF">GCM10017667_25900</name>
</gene>